<dbReference type="GO" id="GO:0016787">
    <property type="term" value="F:hydrolase activity"/>
    <property type="evidence" value="ECO:0007669"/>
    <property type="project" value="UniProtKB-KW"/>
</dbReference>
<evidence type="ECO:0000313" key="6">
    <source>
        <dbReference type="Proteomes" id="UP000000555"/>
    </source>
</evidence>
<dbReference type="GO" id="GO:0005737">
    <property type="term" value="C:cytoplasm"/>
    <property type="evidence" value="ECO:0007669"/>
    <property type="project" value="UniProtKB-SubCell"/>
</dbReference>
<dbReference type="eggNOG" id="COG0596">
    <property type="taxonomic scope" value="Bacteria"/>
</dbReference>
<name>Q8RB36_CALS4</name>
<proteinExistence type="inferred from homology"/>
<gene>
    <name evidence="5" type="primary">MhpC3</name>
    <name evidence="5" type="ordered locus">TTE0989</name>
</gene>
<sequence length="196" mass="22303">MLIKGEYVDIKGSKIHYLELGRDDTQDLVMLLHGKRYTAYDWVNSGIAENLANKGFKVICLELPGYGASEESELEKEEVLFEFASKLNLAPFHLVGPSFSGEISLRFALKHSNMLKSLTVVDSINVDLYKERLKDIKVKTLIVWGKQDNIAPYEFAEMLKENIPGSSLYVFEDSGHTCYFDNAKKFSKVLGDFFRE</sequence>
<dbReference type="AlphaFoldDB" id="Q8RB36"/>
<keyword evidence="2" id="KW-0963">Cytoplasm</keyword>
<evidence type="ECO:0000256" key="3">
    <source>
        <dbReference type="ARBA" id="ARBA00037942"/>
    </source>
</evidence>
<keyword evidence="5" id="KW-0012">Acyltransferase</keyword>
<keyword evidence="5" id="KW-0378">Hydrolase</keyword>
<protein>
    <submittedName>
        <fullName evidence="5">Predicted hydrolases or acyltransferases (Alpha/beta hydrolase superfamily)</fullName>
    </submittedName>
</protein>
<dbReference type="Pfam" id="PF00561">
    <property type="entry name" value="Abhydrolase_1"/>
    <property type="match status" value="2"/>
</dbReference>
<dbReference type="HOGENOM" id="CLU_020336_28_1_9"/>
<dbReference type="KEGG" id="tte:TTE0989"/>
<reference evidence="5 6" key="1">
    <citation type="journal article" date="2002" name="Genome Res.">
        <title>A complete sequence of the T. tengcongensis genome.</title>
        <authorList>
            <person name="Bao Q."/>
            <person name="Tian Y."/>
            <person name="Li W."/>
            <person name="Xu Z."/>
            <person name="Xuan Z."/>
            <person name="Hu S."/>
            <person name="Dong W."/>
            <person name="Yang J."/>
            <person name="Chen Y."/>
            <person name="Xue Y."/>
            <person name="Xu Y."/>
            <person name="Lai X."/>
            <person name="Huang L."/>
            <person name="Dong X."/>
            <person name="Ma Y."/>
            <person name="Ling L."/>
            <person name="Tan H."/>
            <person name="Chen R."/>
            <person name="Wang J."/>
            <person name="Yu J."/>
            <person name="Yang H."/>
        </authorList>
    </citation>
    <scope>NUCLEOTIDE SEQUENCE [LARGE SCALE GENOMIC DNA]</scope>
    <source>
        <strain evidence="6">DSM 15242 / JCM 11007 / NBRC 100824 / MB4</strain>
    </source>
</reference>
<dbReference type="EMBL" id="AE008691">
    <property type="protein sequence ID" value="AAM24244.1"/>
    <property type="molecule type" value="Genomic_DNA"/>
</dbReference>
<feature type="domain" description="AB hydrolase-1" evidence="4">
    <location>
        <begin position="124"/>
        <end position="182"/>
    </location>
</feature>
<accession>Q8RB36</accession>
<evidence type="ECO:0000259" key="4">
    <source>
        <dbReference type="Pfam" id="PF00561"/>
    </source>
</evidence>
<feature type="domain" description="AB hydrolase-1" evidence="4">
    <location>
        <begin position="28"/>
        <end position="123"/>
    </location>
</feature>
<comment type="similarity">
    <text evidence="3">Belongs to the AB hydrolase superfamily. ABHD14 family.</text>
</comment>
<dbReference type="Proteomes" id="UP000000555">
    <property type="component" value="Chromosome"/>
</dbReference>
<evidence type="ECO:0000256" key="1">
    <source>
        <dbReference type="ARBA" id="ARBA00004496"/>
    </source>
</evidence>
<dbReference type="PANTHER" id="PTHR46197">
    <property type="entry name" value="PROTEIN ABHD14B-LIKE"/>
    <property type="match status" value="1"/>
</dbReference>
<evidence type="ECO:0000313" key="5">
    <source>
        <dbReference type="EMBL" id="AAM24244.1"/>
    </source>
</evidence>
<dbReference type="STRING" id="273068.TTE0989"/>
<comment type="subcellular location">
    <subcellularLocation>
        <location evidence="1">Cytoplasm</location>
    </subcellularLocation>
</comment>
<dbReference type="RefSeq" id="WP_011025363.1">
    <property type="nucleotide sequence ID" value="NC_003869.1"/>
</dbReference>
<dbReference type="PANTHER" id="PTHR46197:SF3">
    <property type="entry name" value="AB HYDROLASE-1 DOMAIN-CONTAINING PROTEIN"/>
    <property type="match status" value="1"/>
</dbReference>
<evidence type="ECO:0000256" key="2">
    <source>
        <dbReference type="ARBA" id="ARBA00022490"/>
    </source>
</evidence>
<dbReference type="ESTHER" id="thete-MHPC3">
    <property type="family name" value="CIB-CCG1-interacting-factor-B"/>
</dbReference>
<organism evidence="5 6">
    <name type="scientific">Caldanaerobacter subterraneus subsp. tengcongensis (strain DSM 15242 / JCM 11007 / NBRC 100824 / MB4)</name>
    <name type="common">Thermoanaerobacter tengcongensis</name>
    <dbReference type="NCBI Taxonomy" id="273068"/>
    <lineage>
        <taxon>Bacteria</taxon>
        <taxon>Bacillati</taxon>
        <taxon>Bacillota</taxon>
        <taxon>Clostridia</taxon>
        <taxon>Thermoanaerobacterales</taxon>
        <taxon>Thermoanaerobacteraceae</taxon>
        <taxon>Caldanaerobacter</taxon>
    </lineage>
</organism>
<dbReference type="InterPro" id="IPR000073">
    <property type="entry name" value="AB_hydrolase_1"/>
</dbReference>
<dbReference type="GO" id="GO:0016746">
    <property type="term" value="F:acyltransferase activity"/>
    <property type="evidence" value="ECO:0007669"/>
    <property type="project" value="UniProtKB-KW"/>
</dbReference>
<dbReference type="SUPFAM" id="SSF53474">
    <property type="entry name" value="alpha/beta-Hydrolases"/>
    <property type="match status" value="1"/>
</dbReference>
<keyword evidence="5" id="KW-0808">Transferase</keyword>
<keyword evidence="6" id="KW-1185">Reference proteome</keyword>
<dbReference type="InterPro" id="IPR029058">
    <property type="entry name" value="AB_hydrolase_fold"/>
</dbReference>
<dbReference type="Gene3D" id="3.40.50.1820">
    <property type="entry name" value="alpha/beta hydrolase"/>
    <property type="match status" value="1"/>
</dbReference>
<dbReference type="OrthoDB" id="9775557at2"/>